<evidence type="ECO:0000313" key="1">
    <source>
        <dbReference type="EMBL" id="JAH01411.1"/>
    </source>
</evidence>
<organism evidence="1">
    <name type="scientific">Anguilla anguilla</name>
    <name type="common">European freshwater eel</name>
    <name type="synonym">Muraena anguilla</name>
    <dbReference type="NCBI Taxonomy" id="7936"/>
    <lineage>
        <taxon>Eukaryota</taxon>
        <taxon>Metazoa</taxon>
        <taxon>Chordata</taxon>
        <taxon>Craniata</taxon>
        <taxon>Vertebrata</taxon>
        <taxon>Euteleostomi</taxon>
        <taxon>Actinopterygii</taxon>
        <taxon>Neopterygii</taxon>
        <taxon>Teleostei</taxon>
        <taxon>Anguilliformes</taxon>
        <taxon>Anguillidae</taxon>
        <taxon>Anguilla</taxon>
    </lineage>
</organism>
<dbReference type="AlphaFoldDB" id="A0A0E9P9S1"/>
<reference evidence="1" key="2">
    <citation type="journal article" date="2015" name="Fish Shellfish Immunol.">
        <title>Early steps in the European eel (Anguilla anguilla)-Vibrio vulnificus interaction in the gills: Role of the RtxA13 toxin.</title>
        <authorList>
            <person name="Callol A."/>
            <person name="Pajuelo D."/>
            <person name="Ebbesson L."/>
            <person name="Teles M."/>
            <person name="MacKenzie S."/>
            <person name="Amaro C."/>
        </authorList>
    </citation>
    <scope>NUCLEOTIDE SEQUENCE</scope>
</reference>
<reference evidence="1" key="1">
    <citation type="submission" date="2014-11" db="EMBL/GenBank/DDBJ databases">
        <authorList>
            <person name="Amaro Gonzalez C."/>
        </authorList>
    </citation>
    <scope>NUCLEOTIDE SEQUENCE</scope>
</reference>
<dbReference type="EMBL" id="GBXM01107166">
    <property type="protein sequence ID" value="JAH01411.1"/>
    <property type="molecule type" value="Transcribed_RNA"/>
</dbReference>
<accession>A0A0E9P9S1</accession>
<name>A0A0E9P9S1_ANGAN</name>
<protein>
    <submittedName>
        <fullName evidence="1">Uncharacterized protein</fullName>
    </submittedName>
</protein>
<proteinExistence type="predicted"/>
<sequence length="29" mass="3557">MKTENLNHNESFRIIKQYTQQSRSNRGLY</sequence>